<dbReference type="InterPro" id="IPR024623">
    <property type="entry name" value="YtxH"/>
</dbReference>
<dbReference type="EMBL" id="CP129113">
    <property type="protein sequence ID" value="WLV25505.1"/>
    <property type="molecule type" value="Genomic_DNA"/>
</dbReference>
<keyword evidence="1" id="KW-0732">Signal</keyword>
<evidence type="ECO:0000313" key="3">
    <source>
        <dbReference type="Proteomes" id="UP001180087"/>
    </source>
</evidence>
<organism evidence="2 3">
    <name type="scientific">Aciduricibacillus chroicocephali</name>
    <dbReference type="NCBI Taxonomy" id="3054939"/>
    <lineage>
        <taxon>Bacteria</taxon>
        <taxon>Bacillati</taxon>
        <taxon>Bacillota</taxon>
        <taxon>Bacilli</taxon>
        <taxon>Bacillales</taxon>
        <taxon>Bacillaceae</taxon>
        <taxon>Aciduricibacillus</taxon>
    </lineage>
</organism>
<reference evidence="2" key="1">
    <citation type="submission" date="2023-06" db="EMBL/GenBank/DDBJ databases">
        <title>A Treasure from Seagulls: Isolation and Description of Aciduricobacillus qingdaonensis gen. nov., sp. nov., a Rare Obligately Uric Acid-utilizing Member in the Family Bacillaceae.</title>
        <authorList>
            <person name="Liu W."/>
            <person name="Wang B."/>
        </authorList>
    </citation>
    <scope>NUCLEOTIDE SEQUENCE</scope>
    <source>
        <strain evidence="2">44XB</strain>
    </source>
</reference>
<sequence length="119" mass="13164">MANAKSLALGVLVGSAAGALATLLSTPSSGRDVRFRVKQQGLEWKELADSVKLDGLRLKRQIAETSKEGAALMNNLTKEMKKSVEEWKHAVAPHQQNIHEYLEQIEASLRDLEDKVNKK</sequence>
<dbReference type="Pfam" id="PF12732">
    <property type="entry name" value="YtxH"/>
    <property type="match status" value="1"/>
</dbReference>
<evidence type="ECO:0000256" key="1">
    <source>
        <dbReference type="SAM" id="SignalP"/>
    </source>
</evidence>
<name>A0ABY9KXX1_9BACI</name>
<proteinExistence type="predicted"/>
<evidence type="ECO:0000313" key="2">
    <source>
        <dbReference type="EMBL" id="WLV25505.1"/>
    </source>
</evidence>
<feature type="signal peptide" evidence="1">
    <location>
        <begin position="1"/>
        <end position="21"/>
    </location>
</feature>
<dbReference type="Proteomes" id="UP001180087">
    <property type="component" value="Chromosome"/>
</dbReference>
<dbReference type="RefSeq" id="WP_348029295.1">
    <property type="nucleotide sequence ID" value="NZ_CP129113.1"/>
</dbReference>
<keyword evidence="3" id="KW-1185">Reference proteome</keyword>
<dbReference type="PANTHER" id="PTHR35792">
    <property type="entry name" value="GENERAL STRESS PROTEIN"/>
    <property type="match status" value="1"/>
</dbReference>
<protein>
    <submittedName>
        <fullName evidence="2">YtxH domain-containing protein</fullName>
    </submittedName>
</protein>
<feature type="chain" id="PRO_5046487926" evidence="1">
    <location>
        <begin position="22"/>
        <end position="119"/>
    </location>
</feature>
<dbReference type="InterPro" id="IPR052928">
    <property type="entry name" value="Desiccation-related_membrane"/>
</dbReference>
<accession>A0ABY9KXX1</accession>
<gene>
    <name evidence="2" type="ORF">QR721_04650</name>
</gene>
<dbReference type="PANTHER" id="PTHR35792:SF3">
    <property type="entry name" value="IG HYPOTHETICAL 17707"/>
    <property type="match status" value="1"/>
</dbReference>